<protein>
    <submittedName>
        <fullName evidence="1">Cytochrome P450</fullName>
    </submittedName>
</protein>
<reference evidence="1 2" key="1">
    <citation type="journal article" date="2019" name="Nat. Ecol. Evol.">
        <title>Megaphylogeny resolves global patterns of mushroom evolution.</title>
        <authorList>
            <person name="Varga T."/>
            <person name="Krizsan K."/>
            <person name="Foldi C."/>
            <person name="Dima B."/>
            <person name="Sanchez-Garcia M."/>
            <person name="Sanchez-Ramirez S."/>
            <person name="Szollosi G.J."/>
            <person name="Szarkandi J.G."/>
            <person name="Papp V."/>
            <person name="Albert L."/>
            <person name="Andreopoulos W."/>
            <person name="Angelini C."/>
            <person name="Antonin V."/>
            <person name="Barry K.W."/>
            <person name="Bougher N.L."/>
            <person name="Buchanan P."/>
            <person name="Buyck B."/>
            <person name="Bense V."/>
            <person name="Catcheside P."/>
            <person name="Chovatia M."/>
            <person name="Cooper J."/>
            <person name="Damon W."/>
            <person name="Desjardin D."/>
            <person name="Finy P."/>
            <person name="Geml J."/>
            <person name="Haridas S."/>
            <person name="Hughes K."/>
            <person name="Justo A."/>
            <person name="Karasinski D."/>
            <person name="Kautmanova I."/>
            <person name="Kiss B."/>
            <person name="Kocsube S."/>
            <person name="Kotiranta H."/>
            <person name="LaButti K.M."/>
            <person name="Lechner B.E."/>
            <person name="Liimatainen K."/>
            <person name="Lipzen A."/>
            <person name="Lukacs Z."/>
            <person name="Mihaltcheva S."/>
            <person name="Morgado L.N."/>
            <person name="Niskanen T."/>
            <person name="Noordeloos M.E."/>
            <person name="Ohm R.A."/>
            <person name="Ortiz-Santana B."/>
            <person name="Ovrebo C."/>
            <person name="Racz N."/>
            <person name="Riley R."/>
            <person name="Savchenko A."/>
            <person name="Shiryaev A."/>
            <person name="Soop K."/>
            <person name="Spirin V."/>
            <person name="Szebenyi C."/>
            <person name="Tomsovsky M."/>
            <person name="Tulloss R.E."/>
            <person name="Uehling J."/>
            <person name="Grigoriev I.V."/>
            <person name="Vagvolgyi C."/>
            <person name="Papp T."/>
            <person name="Martin F.M."/>
            <person name="Miettinen O."/>
            <person name="Hibbett D.S."/>
            <person name="Nagy L.G."/>
        </authorList>
    </citation>
    <scope>NUCLEOTIDE SEQUENCE [LARGE SCALE GENOMIC DNA]</scope>
    <source>
        <strain evidence="1 2">NL-1719</strain>
    </source>
</reference>
<gene>
    <name evidence="1" type="ORF">BDN72DRAFT_832400</name>
</gene>
<organism evidence="1 2">
    <name type="scientific">Pluteus cervinus</name>
    <dbReference type="NCBI Taxonomy" id="181527"/>
    <lineage>
        <taxon>Eukaryota</taxon>
        <taxon>Fungi</taxon>
        <taxon>Dikarya</taxon>
        <taxon>Basidiomycota</taxon>
        <taxon>Agaricomycotina</taxon>
        <taxon>Agaricomycetes</taxon>
        <taxon>Agaricomycetidae</taxon>
        <taxon>Agaricales</taxon>
        <taxon>Pluteineae</taxon>
        <taxon>Pluteaceae</taxon>
        <taxon>Pluteus</taxon>
    </lineage>
</organism>
<accession>A0ACD3B9U1</accession>
<name>A0ACD3B9U1_9AGAR</name>
<evidence type="ECO:0000313" key="1">
    <source>
        <dbReference type="EMBL" id="TFK75098.1"/>
    </source>
</evidence>
<keyword evidence="2" id="KW-1185">Reference proteome</keyword>
<dbReference type="Proteomes" id="UP000308600">
    <property type="component" value="Unassembled WGS sequence"/>
</dbReference>
<evidence type="ECO:0000313" key="2">
    <source>
        <dbReference type="Proteomes" id="UP000308600"/>
    </source>
</evidence>
<sequence length="557" mass="63031">MTSIPNILPFRETILLVAGAGLLCHLVYKKTETHEPSHAVVLLLVLPLCFAPFVVQHVRGIVEGVLITLFIYWTTLLSSVVAYRLSPWHPLAQYPGPLGCKVTKFWCALIALGGKQHVYYSELHKRYGDVVRVGPNELSVRDVNMVVPLMGPSGLPKGPFWDGRIPEKEIIRPMISIRNKADHTRRRRPWTRAFSTTALKDYEEIITRRSTQLVEHLGNQKGVIDLAQWIAYFSYDFSNDLAFGGGSEMMRHGDVNGLWHILEEGQVHAIFMSHVPWLGALAFRYPMFVKEFKAFRSYAQNRGIMRHKLGSQFRDLYHHLMDEGDVATTKPTIAEAVSDGGLAIIAGSDTTSTALANMFFFLLSNPDTYRRLQAEIDSLGEDIMDYNKQPHLPYLSGAINESLRLYPPVLSGSQRAVGRGTSGQQIGPYYVAEGTSVFIPTYSLHRDPRYFSPLPDGFVPERWLGRDQQIKLRPDLFKSESAVNHIVDAFIPFSLGPSGCVGKTLAWMEMRMVTCLLFHNFEMELEKGYDVNAWHLDICDYFVMKKGKLPIKLSPRR</sequence>
<dbReference type="EMBL" id="ML208264">
    <property type="protein sequence ID" value="TFK75098.1"/>
    <property type="molecule type" value="Genomic_DNA"/>
</dbReference>
<proteinExistence type="predicted"/>